<sequence length="164" mass="18881">MTQLLRASATPAPPSAPRHKAPKAPPPETFNGQIGKLDNFIFQCQLYISLHQDEFPTDASKVVWMISLLRENALTWYQSVLKGPAPAWYHDYQLFVADLRLCFGPRDPVGYATNKLEALRMPSNGRTTYYNRDFNLFRIDTGWNDIALSRRYYQGLPDRIKDEI</sequence>
<name>A0A067SB35_GALM3</name>
<dbReference type="InterPro" id="IPR032567">
    <property type="entry name" value="RTL1-rel"/>
</dbReference>
<dbReference type="PANTHER" id="PTHR15503:SF22">
    <property type="entry name" value="TRANSPOSON TY3-I GAG POLYPROTEIN"/>
    <property type="match status" value="1"/>
</dbReference>
<feature type="region of interest" description="Disordered" evidence="1">
    <location>
        <begin position="1"/>
        <end position="29"/>
    </location>
</feature>
<dbReference type="AlphaFoldDB" id="A0A067SB35"/>
<dbReference type="Proteomes" id="UP000027222">
    <property type="component" value="Unassembled WGS sequence"/>
</dbReference>
<evidence type="ECO:0000313" key="4">
    <source>
        <dbReference type="Proteomes" id="UP000027222"/>
    </source>
</evidence>
<protein>
    <recommendedName>
        <fullName evidence="2">DUF4939 domain-containing protein</fullName>
    </recommendedName>
</protein>
<evidence type="ECO:0000313" key="3">
    <source>
        <dbReference type="EMBL" id="KDR64944.1"/>
    </source>
</evidence>
<dbReference type="Pfam" id="PF16297">
    <property type="entry name" value="DUF4939"/>
    <property type="match status" value="1"/>
</dbReference>
<feature type="non-terminal residue" evidence="3">
    <location>
        <position position="164"/>
    </location>
</feature>
<feature type="domain" description="DUF4939" evidence="2">
    <location>
        <begin position="18"/>
        <end position="105"/>
    </location>
</feature>
<accession>A0A067SB35</accession>
<dbReference type="PANTHER" id="PTHR15503">
    <property type="entry name" value="LDOC1 RELATED"/>
    <property type="match status" value="1"/>
</dbReference>
<dbReference type="EMBL" id="KL142642">
    <property type="protein sequence ID" value="KDR64944.1"/>
    <property type="molecule type" value="Genomic_DNA"/>
</dbReference>
<dbReference type="InterPro" id="IPR032549">
    <property type="entry name" value="DUF4939"/>
</dbReference>
<proteinExistence type="predicted"/>
<evidence type="ECO:0000256" key="1">
    <source>
        <dbReference type="SAM" id="MobiDB-lite"/>
    </source>
</evidence>
<dbReference type="OrthoDB" id="5552562at2759"/>
<gene>
    <name evidence="3" type="ORF">GALMADRAFT_82497</name>
</gene>
<dbReference type="HOGENOM" id="CLU_109023_0_0_1"/>
<keyword evidence="4" id="KW-1185">Reference proteome</keyword>
<evidence type="ECO:0000259" key="2">
    <source>
        <dbReference type="Pfam" id="PF16297"/>
    </source>
</evidence>
<reference evidence="4" key="1">
    <citation type="journal article" date="2014" name="Proc. Natl. Acad. Sci. U.S.A.">
        <title>Extensive sampling of basidiomycete genomes demonstrates inadequacy of the white-rot/brown-rot paradigm for wood decay fungi.</title>
        <authorList>
            <person name="Riley R."/>
            <person name="Salamov A.A."/>
            <person name="Brown D.W."/>
            <person name="Nagy L.G."/>
            <person name="Floudas D."/>
            <person name="Held B.W."/>
            <person name="Levasseur A."/>
            <person name="Lombard V."/>
            <person name="Morin E."/>
            <person name="Otillar R."/>
            <person name="Lindquist E.A."/>
            <person name="Sun H."/>
            <person name="LaButti K.M."/>
            <person name="Schmutz J."/>
            <person name="Jabbour D."/>
            <person name="Luo H."/>
            <person name="Baker S.E."/>
            <person name="Pisabarro A.G."/>
            <person name="Walton J.D."/>
            <person name="Blanchette R.A."/>
            <person name="Henrissat B."/>
            <person name="Martin F."/>
            <person name="Cullen D."/>
            <person name="Hibbett D.S."/>
            <person name="Grigoriev I.V."/>
        </authorList>
    </citation>
    <scope>NUCLEOTIDE SEQUENCE [LARGE SCALE GENOMIC DNA]</scope>
    <source>
        <strain evidence="4">CBS 339.88</strain>
    </source>
</reference>
<dbReference type="STRING" id="685588.A0A067SB35"/>
<organism evidence="3 4">
    <name type="scientific">Galerina marginata (strain CBS 339.88)</name>
    <dbReference type="NCBI Taxonomy" id="685588"/>
    <lineage>
        <taxon>Eukaryota</taxon>
        <taxon>Fungi</taxon>
        <taxon>Dikarya</taxon>
        <taxon>Basidiomycota</taxon>
        <taxon>Agaricomycotina</taxon>
        <taxon>Agaricomycetes</taxon>
        <taxon>Agaricomycetidae</taxon>
        <taxon>Agaricales</taxon>
        <taxon>Agaricineae</taxon>
        <taxon>Strophariaceae</taxon>
        <taxon>Galerina</taxon>
    </lineage>
</organism>